<reference evidence="2 3" key="1">
    <citation type="journal article" date="2015" name="Nature">
        <title>rRNA introns, odd ribosomes, and small enigmatic genomes across a large radiation of phyla.</title>
        <authorList>
            <person name="Brown C.T."/>
            <person name="Hug L.A."/>
            <person name="Thomas B.C."/>
            <person name="Sharon I."/>
            <person name="Castelle C.J."/>
            <person name="Singh A."/>
            <person name="Wilkins M.J."/>
            <person name="Williams K.H."/>
            <person name="Banfield J.F."/>
        </authorList>
    </citation>
    <scope>NUCLEOTIDE SEQUENCE [LARGE SCALE GENOMIC DNA]</scope>
</reference>
<comment type="caution">
    <text evidence="2">The sequence shown here is derived from an EMBL/GenBank/DDBJ whole genome shotgun (WGS) entry which is preliminary data.</text>
</comment>
<dbReference type="EMBL" id="LCKX01000009">
    <property type="protein sequence ID" value="KKU07539.1"/>
    <property type="molecule type" value="Genomic_DNA"/>
</dbReference>
<sequence>MPIKKPELKNQETPLEKLGTQSTAHAPEQAPQFEIKKTSQEVVPRHDQEEKSSSSRKPKTAFSAPVAPAPQPKSELLLEVEDILSEDLAPVYQKMTPENQRKFKAKGEEIARTIWQMMETAKLQLKKILTLLREWLKMIPSVNRYFLEQETKIKIDKIIDLTHKQKH</sequence>
<dbReference type="AlphaFoldDB" id="A0A0G1MH12"/>
<proteinExistence type="predicted"/>
<evidence type="ECO:0000313" key="3">
    <source>
        <dbReference type="Proteomes" id="UP000033999"/>
    </source>
</evidence>
<accession>A0A0G1MH12</accession>
<evidence type="ECO:0000256" key="1">
    <source>
        <dbReference type="SAM" id="MobiDB-lite"/>
    </source>
</evidence>
<protein>
    <submittedName>
        <fullName evidence="2">Uncharacterized protein</fullName>
    </submittedName>
</protein>
<dbReference type="Proteomes" id="UP000033999">
    <property type="component" value="Unassembled WGS sequence"/>
</dbReference>
<organism evidence="2 3">
    <name type="scientific">Candidatus Magasanikbacteria bacterium GW2011_GWA2_45_39</name>
    <dbReference type="NCBI Taxonomy" id="1619041"/>
    <lineage>
        <taxon>Bacteria</taxon>
        <taxon>Candidatus Magasanikiibacteriota</taxon>
    </lineage>
</organism>
<evidence type="ECO:0000313" key="2">
    <source>
        <dbReference type="EMBL" id="KKU07539.1"/>
    </source>
</evidence>
<feature type="compositionally biased region" description="Basic and acidic residues" evidence="1">
    <location>
        <begin position="1"/>
        <end position="10"/>
    </location>
</feature>
<gene>
    <name evidence="2" type="ORF">UX10_C0009G0006</name>
</gene>
<feature type="compositionally biased region" description="Basic and acidic residues" evidence="1">
    <location>
        <begin position="34"/>
        <end position="53"/>
    </location>
</feature>
<name>A0A0G1MH12_9BACT</name>
<feature type="region of interest" description="Disordered" evidence="1">
    <location>
        <begin position="1"/>
        <end position="73"/>
    </location>
</feature>